<feature type="signal peptide" evidence="1">
    <location>
        <begin position="1"/>
        <end position="18"/>
    </location>
</feature>
<dbReference type="PANTHER" id="PTHR36182">
    <property type="entry name" value="PROTEIN, PUTATIVE (AFU_ORTHOLOGUE AFUA_6G10930)-RELATED"/>
    <property type="match status" value="1"/>
</dbReference>
<reference evidence="2" key="2">
    <citation type="submission" date="2019-04" db="EMBL/GenBank/DDBJ databases">
        <title>Friends and foes A comparative genomics studyof 23 Aspergillus species from section Flavi.</title>
        <authorList>
            <consortium name="DOE Joint Genome Institute"/>
            <person name="Kjaerbolling I."/>
            <person name="Vesth T."/>
            <person name="Frisvad J.C."/>
            <person name="Nybo J.L."/>
            <person name="Theobald S."/>
            <person name="Kildgaard S."/>
            <person name="Isbrandt T."/>
            <person name="Kuo A."/>
            <person name="Sato A."/>
            <person name="Lyhne E.K."/>
            <person name="Kogle M.E."/>
            <person name="Wiebenga A."/>
            <person name="Kun R.S."/>
            <person name="Lubbers R.J."/>
            <person name="Makela M.R."/>
            <person name="Barry K."/>
            <person name="Chovatia M."/>
            <person name="Clum A."/>
            <person name="Daum C."/>
            <person name="Haridas S."/>
            <person name="He G."/>
            <person name="LaButti K."/>
            <person name="Lipzen A."/>
            <person name="Mondo S."/>
            <person name="Riley R."/>
            <person name="Salamov A."/>
            <person name="Simmons B.A."/>
            <person name="Magnuson J.K."/>
            <person name="Henrissat B."/>
            <person name="Mortensen U.H."/>
            <person name="Larsen T.O."/>
            <person name="Devries R.P."/>
            <person name="Grigoriev I.V."/>
            <person name="Machida M."/>
            <person name="Baker S.E."/>
            <person name="Andersen M.R."/>
        </authorList>
    </citation>
    <scope>NUCLEOTIDE SEQUENCE [LARGE SCALE GENOMIC DNA]</scope>
    <source>
        <strain evidence="2">IBT 14317</strain>
    </source>
</reference>
<reference evidence="3 4" key="1">
    <citation type="submission" date="2019-04" db="EMBL/GenBank/DDBJ databases">
        <title>Aspergillus burnettii sp. nov., novel species from soil in southeast Queensland.</title>
        <authorList>
            <person name="Gilchrist C.L.M."/>
            <person name="Pitt J.I."/>
            <person name="Lange L."/>
            <person name="Lacey H.J."/>
            <person name="Vuong D."/>
            <person name="Midgley D.J."/>
            <person name="Greenfield P."/>
            <person name="Bradbury M."/>
            <person name="Lacey E."/>
            <person name="Busk P.K."/>
            <person name="Pilgaard B."/>
            <person name="Chooi Y.H."/>
            <person name="Piggott A.M."/>
        </authorList>
    </citation>
    <scope>NUCLEOTIDE SEQUENCE [LARGE SCALE GENOMIC DNA]</scope>
    <source>
        <strain evidence="3 4">FRR 5400</strain>
    </source>
</reference>
<organism evidence="2">
    <name type="scientific">Petromyces alliaceus</name>
    <name type="common">Aspergillus alliaceus</name>
    <dbReference type="NCBI Taxonomy" id="209559"/>
    <lineage>
        <taxon>Eukaryota</taxon>
        <taxon>Fungi</taxon>
        <taxon>Dikarya</taxon>
        <taxon>Ascomycota</taxon>
        <taxon>Pezizomycotina</taxon>
        <taxon>Eurotiomycetes</taxon>
        <taxon>Eurotiomycetidae</taxon>
        <taxon>Eurotiales</taxon>
        <taxon>Aspergillaceae</taxon>
        <taxon>Aspergillus</taxon>
        <taxon>Aspergillus subgen. Circumdati</taxon>
    </lineage>
</organism>
<dbReference type="OrthoDB" id="2342176at2759"/>
<dbReference type="PANTHER" id="PTHR36182:SF2">
    <property type="entry name" value="LYTIC POLYSACCHARIDE MONOOXYGENASE"/>
    <property type="match status" value="1"/>
</dbReference>
<gene>
    <name evidence="2" type="ORF">BDV23DRAFT_184336</name>
    <name evidence="3" type="ORF">ETB97_002105</name>
</gene>
<accession>A0A5N7C640</accession>
<keyword evidence="4" id="KW-1185">Reference proteome</keyword>
<keyword evidence="1" id="KW-0732">Signal</keyword>
<evidence type="ECO:0000313" key="4">
    <source>
        <dbReference type="Proteomes" id="UP000541154"/>
    </source>
</evidence>
<evidence type="ECO:0008006" key="5">
    <source>
        <dbReference type="Google" id="ProtNLM"/>
    </source>
</evidence>
<protein>
    <recommendedName>
        <fullName evidence="5">Lytic polysaccharide monooxygenase</fullName>
    </recommendedName>
</protein>
<proteinExistence type="predicted"/>
<sequence length="266" mass="27908">MLCTALMAAALLGTVVNSHMILKQPPPYGKDTLDNSPLAADGSNFPCKLRPGAFQAPAGETVARIGESMPLSFIGSATHGGGSCQVSLTSDLQPSKDSKWMVIKSIEGGCPANVAGNLDGGADLEGATVFHYTIPEGIDPGQYTLAWTWFNRIGNREMYMNCAPITVAVGSSERSANPEENVVLKRSASFPPMFIANINGCITKEGIDIRFPDPGDDVEFAGNPANLAPVGSAVCTGVPTFGGDGMAAGTARNAYLEYEEQIPNYE</sequence>
<dbReference type="Gene3D" id="2.70.50.70">
    <property type="match status" value="1"/>
</dbReference>
<name>A0A5N7C640_PETAA</name>
<dbReference type="EMBL" id="ML735264">
    <property type="protein sequence ID" value="KAE8389580.1"/>
    <property type="molecule type" value="Genomic_DNA"/>
</dbReference>
<dbReference type="Proteomes" id="UP000541154">
    <property type="component" value="Unassembled WGS sequence"/>
</dbReference>
<evidence type="ECO:0000313" key="2">
    <source>
        <dbReference type="EMBL" id="KAE8389580.1"/>
    </source>
</evidence>
<evidence type="ECO:0000313" key="3">
    <source>
        <dbReference type="EMBL" id="KAF5860019.1"/>
    </source>
</evidence>
<evidence type="ECO:0000256" key="1">
    <source>
        <dbReference type="SAM" id="SignalP"/>
    </source>
</evidence>
<accession>A0A8H6A2Y4</accession>
<feature type="chain" id="PRO_5043207812" description="Lytic polysaccharide monooxygenase" evidence="1">
    <location>
        <begin position="19"/>
        <end position="266"/>
    </location>
</feature>
<dbReference type="Proteomes" id="UP000326877">
    <property type="component" value="Unassembled WGS sequence"/>
</dbReference>
<dbReference type="EMBL" id="SPNV01000144">
    <property type="protein sequence ID" value="KAF5860019.1"/>
    <property type="molecule type" value="Genomic_DNA"/>
</dbReference>
<dbReference type="AlphaFoldDB" id="A0A5N7C640"/>